<proteinExistence type="predicted"/>
<gene>
    <name evidence="1" type="ORF">BG011_003675</name>
</gene>
<dbReference type="AlphaFoldDB" id="A0A9P6PK37"/>
<evidence type="ECO:0000313" key="2">
    <source>
        <dbReference type="Proteomes" id="UP000726737"/>
    </source>
</evidence>
<sequence length="82" mass="8984">MGVFEVFCAKGGMFNVNDASGEILTAGGNATLPENRPAISGAFFDLERLKMICYDHGLRFYNRIVYVNPYTVHLVGNVIPNG</sequence>
<feature type="non-terminal residue" evidence="1">
    <location>
        <position position="1"/>
    </location>
</feature>
<dbReference type="Proteomes" id="UP000726737">
    <property type="component" value="Unassembled WGS sequence"/>
</dbReference>
<evidence type="ECO:0000313" key="1">
    <source>
        <dbReference type="EMBL" id="KAG0240506.1"/>
    </source>
</evidence>
<protein>
    <submittedName>
        <fullName evidence="1">Uncharacterized protein</fullName>
    </submittedName>
</protein>
<dbReference type="OrthoDB" id="2436324at2759"/>
<keyword evidence="2" id="KW-1185">Reference proteome</keyword>
<dbReference type="EMBL" id="JAAAJA010002407">
    <property type="protein sequence ID" value="KAG0240506.1"/>
    <property type="molecule type" value="Genomic_DNA"/>
</dbReference>
<name>A0A9P6PK37_9FUNG</name>
<organism evidence="1 2">
    <name type="scientific">Mortierella polycephala</name>
    <dbReference type="NCBI Taxonomy" id="41804"/>
    <lineage>
        <taxon>Eukaryota</taxon>
        <taxon>Fungi</taxon>
        <taxon>Fungi incertae sedis</taxon>
        <taxon>Mucoromycota</taxon>
        <taxon>Mortierellomycotina</taxon>
        <taxon>Mortierellomycetes</taxon>
        <taxon>Mortierellales</taxon>
        <taxon>Mortierellaceae</taxon>
        <taxon>Mortierella</taxon>
    </lineage>
</organism>
<comment type="caution">
    <text evidence="1">The sequence shown here is derived from an EMBL/GenBank/DDBJ whole genome shotgun (WGS) entry which is preliminary data.</text>
</comment>
<reference evidence="1" key="1">
    <citation type="journal article" date="2020" name="Fungal Divers.">
        <title>Resolving the Mortierellaceae phylogeny through synthesis of multi-gene phylogenetics and phylogenomics.</title>
        <authorList>
            <person name="Vandepol N."/>
            <person name="Liber J."/>
            <person name="Desiro A."/>
            <person name="Na H."/>
            <person name="Kennedy M."/>
            <person name="Barry K."/>
            <person name="Grigoriev I.V."/>
            <person name="Miller A.N."/>
            <person name="O'Donnell K."/>
            <person name="Stajich J.E."/>
            <person name="Bonito G."/>
        </authorList>
    </citation>
    <scope>NUCLEOTIDE SEQUENCE</scope>
    <source>
        <strain evidence="1">KOD948</strain>
    </source>
</reference>
<accession>A0A9P6PK37</accession>